<keyword evidence="3" id="KW-1185">Reference proteome</keyword>
<feature type="domain" description="DUF7730" evidence="1">
    <location>
        <begin position="59"/>
        <end position="282"/>
    </location>
</feature>
<accession>A0A6A6EP56</accession>
<dbReference type="PANTHER" id="PTHR38790:SF9">
    <property type="entry name" value="F-BOX DOMAIN-CONTAINING PROTEIN"/>
    <property type="match status" value="1"/>
</dbReference>
<protein>
    <recommendedName>
        <fullName evidence="1">DUF7730 domain-containing protein</fullName>
    </recommendedName>
</protein>
<organism evidence="2 3">
    <name type="scientific">Zopfia rhizophila CBS 207.26</name>
    <dbReference type="NCBI Taxonomy" id="1314779"/>
    <lineage>
        <taxon>Eukaryota</taxon>
        <taxon>Fungi</taxon>
        <taxon>Dikarya</taxon>
        <taxon>Ascomycota</taxon>
        <taxon>Pezizomycotina</taxon>
        <taxon>Dothideomycetes</taxon>
        <taxon>Dothideomycetes incertae sedis</taxon>
        <taxon>Zopfiaceae</taxon>
        <taxon>Zopfia</taxon>
    </lineage>
</organism>
<proteinExistence type="predicted"/>
<evidence type="ECO:0000313" key="3">
    <source>
        <dbReference type="Proteomes" id="UP000800200"/>
    </source>
</evidence>
<evidence type="ECO:0000259" key="1">
    <source>
        <dbReference type="Pfam" id="PF24864"/>
    </source>
</evidence>
<gene>
    <name evidence="2" type="ORF">K469DRAFT_717106</name>
</gene>
<dbReference type="Pfam" id="PF24864">
    <property type="entry name" value="DUF7730"/>
    <property type="match status" value="1"/>
</dbReference>
<dbReference type="PANTHER" id="PTHR38790">
    <property type="entry name" value="2EXR DOMAIN-CONTAINING PROTEIN-RELATED"/>
    <property type="match status" value="1"/>
</dbReference>
<dbReference type="InterPro" id="IPR056632">
    <property type="entry name" value="DUF7730"/>
</dbReference>
<name>A0A6A6EP56_9PEZI</name>
<dbReference type="EMBL" id="ML994615">
    <property type="protein sequence ID" value="KAF2192559.1"/>
    <property type="molecule type" value="Genomic_DNA"/>
</dbReference>
<dbReference type="AlphaFoldDB" id="A0A6A6EP56"/>
<reference evidence="2" key="1">
    <citation type="journal article" date="2020" name="Stud. Mycol.">
        <title>101 Dothideomycetes genomes: a test case for predicting lifestyles and emergence of pathogens.</title>
        <authorList>
            <person name="Haridas S."/>
            <person name="Albert R."/>
            <person name="Binder M."/>
            <person name="Bloem J."/>
            <person name="Labutti K."/>
            <person name="Salamov A."/>
            <person name="Andreopoulos B."/>
            <person name="Baker S."/>
            <person name="Barry K."/>
            <person name="Bills G."/>
            <person name="Bluhm B."/>
            <person name="Cannon C."/>
            <person name="Castanera R."/>
            <person name="Culley D."/>
            <person name="Daum C."/>
            <person name="Ezra D."/>
            <person name="Gonzalez J."/>
            <person name="Henrissat B."/>
            <person name="Kuo A."/>
            <person name="Liang C."/>
            <person name="Lipzen A."/>
            <person name="Lutzoni F."/>
            <person name="Magnuson J."/>
            <person name="Mondo S."/>
            <person name="Nolan M."/>
            <person name="Ohm R."/>
            <person name="Pangilinan J."/>
            <person name="Park H.-J."/>
            <person name="Ramirez L."/>
            <person name="Alfaro M."/>
            <person name="Sun H."/>
            <person name="Tritt A."/>
            <person name="Yoshinaga Y."/>
            <person name="Zwiers L.-H."/>
            <person name="Turgeon B."/>
            <person name="Goodwin S."/>
            <person name="Spatafora J."/>
            <person name="Crous P."/>
            <person name="Grigoriev I."/>
        </authorList>
    </citation>
    <scope>NUCLEOTIDE SEQUENCE</scope>
    <source>
        <strain evidence="2">CBS 207.26</strain>
    </source>
</reference>
<evidence type="ECO:0000313" key="2">
    <source>
        <dbReference type="EMBL" id="KAF2192559.1"/>
    </source>
</evidence>
<dbReference type="Proteomes" id="UP000800200">
    <property type="component" value="Unassembled WGS sequence"/>
</dbReference>
<sequence length="291" mass="34291">MPTLVDGLFKRFMRPLGMKPKNNQTDLQASHHTKIFSRRMPKRGPPPQAILGNQEMYRRQAASMLMSKLPFELREMIWEYFLGGNRIHCYWKDKETLLGFICERQDQCVSFTHNQKREVNWISTVAIREEEINQEKRFMNLLRTCRAIYFEASKVMYSSNLFDFTDHWVNFKYLPWVIPLSAISSIAQVHMACYDVPLPSKNIGFTLWVRSWETLALLKGLRYLHVELTGSAEWPKVTAEEMMEYGDEFLEPVKLVKWPMIFELVLPFPEKKDGKVRRELACTIIRTEAVV</sequence>
<dbReference type="OrthoDB" id="4757095at2759"/>